<keyword evidence="7 10" id="KW-0456">Lyase</keyword>
<dbReference type="EMBL" id="AP008231">
    <property type="protein sequence ID" value="BAD80240.1"/>
    <property type="molecule type" value="Genomic_DNA"/>
</dbReference>
<comment type="function">
    <text evidence="10">Catalyzes the decarboxylation of S-adenosylmethionine to S-adenosylmethioninamine (dcAdoMet), the propylamine donor required for the synthesis of the polyamines spermine and spermidine from the diamine putrescine.</text>
</comment>
<dbReference type="InterPro" id="IPR016067">
    <property type="entry name" value="S-AdoMet_deCO2ase_core"/>
</dbReference>
<feature type="active site" description="Proton acceptor; for processing activity" evidence="10">
    <location>
        <position position="81"/>
    </location>
</feature>
<evidence type="ECO:0000256" key="3">
    <source>
        <dbReference type="ARBA" id="ARBA00022813"/>
    </source>
</evidence>
<evidence type="ECO:0000256" key="1">
    <source>
        <dbReference type="ARBA" id="ARBA00022691"/>
    </source>
</evidence>
<comment type="PTM">
    <text evidence="10">Is synthesized initially as an inactive proenzyme. Formation of the active enzyme involves a self-maturation process in which the active site pyruvoyl group is generated from an internal serine residue via an autocatalytic post-translational modification. Two non-identical subunits are generated from the proenzyme in this reaction, and the pyruvate is formed at the N-terminus of the alpha chain, which is derived from the carboxyl end of the proenzyme. The post-translation cleavage follows an unusual pathway, termed non-hydrolytic serinolysis, in which the side chain hydroxyl group of the serine supplies its oxygen atom to form the C-terminus of the beta chain, while the remainder of the serine residue undergoes an oxidative deamination to produce ammonia and the pyruvoyl group blocking the N-terminus of the alpha chain.</text>
</comment>
<evidence type="ECO:0000256" key="10">
    <source>
        <dbReference type="HAMAP-Rule" id="MF_00464"/>
    </source>
</evidence>
<evidence type="ECO:0000256" key="4">
    <source>
        <dbReference type="ARBA" id="ARBA00023066"/>
    </source>
</evidence>
<dbReference type="Gene3D" id="3.30.160.750">
    <property type="match status" value="1"/>
</dbReference>
<feature type="active site" description="Proton donor; for catalytic activity" evidence="10">
    <location>
        <position position="96"/>
    </location>
</feature>
<feature type="active site" description="Schiff-base intermediate with substrate; via pyruvic acid" evidence="10">
    <location>
        <position position="76"/>
    </location>
</feature>
<keyword evidence="2 10" id="KW-0210">Decarboxylase</keyword>
<dbReference type="Pfam" id="PF02675">
    <property type="entry name" value="AdoMet_dc"/>
    <property type="match status" value="1"/>
</dbReference>
<dbReference type="NCBIfam" id="TIGR03330">
    <property type="entry name" value="SAM_DCase_Bsu"/>
    <property type="match status" value="1"/>
</dbReference>
<feature type="site" description="Cleavage (non-hydrolytic); by autolysis" evidence="10">
    <location>
        <begin position="75"/>
        <end position="76"/>
    </location>
</feature>
<feature type="modified residue" description="Pyruvic acid (Ser); by autocatalysis" evidence="10">
    <location>
        <position position="76"/>
    </location>
</feature>
<dbReference type="SUPFAM" id="SSF56276">
    <property type="entry name" value="S-adenosylmethionine decarboxylase"/>
    <property type="match status" value="1"/>
</dbReference>
<keyword evidence="8 10" id="KW-0704">Schiff base</keyword>
<dbReference type="InterPro" id="IPR042286">
    <property type="entry name" value="AdoMetDC_C"/>
</dbReference>
<comment type="cofactor">
    <cofactor evidence="10">
        <name>pyruvate</name>
        <dbReference type="ChEBI" id="CHEBI:15361"/>
    </cofactor>
    <text evidence="10">Binds 1 pyruvoyl group covalently per subunit.</text>
</comment>
<dbReference type="GeneID" id="72430918"/>
<dbReference type="EC" id="4.1.1.50" evidence="10"/>
<dbReference type="HAMAP" id="MF_00464">
    <property type="entry name" value="AdoMetDC_1"/>
    <property type="match status" value="1"/>
</dbReference>
<feature type="chain" id="PRO_5023548477" description="S-adenosylmethionine decarboxylase alpha chain" evidence="10">
    <location>
        <begin position="76"/>
        <end position="139"/>
    </location>
</feature>
<evidence type="ECO:0000256" key="9">
    <source>
        <dbReference type="ARBA" id="ARBA00023317"/>
    </source>
</evidence>
<accession>A0A0H3K817</accession>
<evidence type="ECO:0000256" key="8">
    <source>
        <dbReference type="ARBA" id="ARBA00023270"/>
    </source>
</evidence>
<dbReference type="KEGG" id="syc:syc2050_d"/>
<dbReference type="GO" id="GO:0004014">
    <property type="term" value="F:adenosylmethionine decarboxylase activity"/>
    <property type="evidence" value="ECO:0007669"/>
    <property type="project" value="UniProtKB-UniRule"/>
</dbReference>
<dbReference type="GO" id="GO:0005829">
    <property type="term" value="C:cytosol"/>
    <property type="evidence" value="ECO:0007669"/>
    <property type="project" value="TreeGrafter"/>
</dbReference>
<proteinExistence type="inferred from homology"/>
<comment type="catalytic activity">
    <reaction evidence="10">
        <text>S-adenosyl-L-methionine + H(+) = S-adenosyl 3-(methylsulfanyl)propylamine + CO2</text>
        <dbReference type="Rhea" id="RHEA:15981"/>
        <dbReference type="ChEBI" id="CHEBI:15378"/>
        <dbReference type="ChEBI" id="CHEBI:16526"/>
        <dbReference type="ChEBI" id="CHEBI:57443"/>
        <dbReference type="ChEBI" id="CHEBI:59789"/>
        <dbReference type="EC" id="4.1.1.50"/>
    </reaction>
</comment>
<gene>
    <name evidence="10" type="primary">speH</name>
    <name evidence="11" type="ordered locus">syc2050_d</name>
</gene>
<dbReference type="Gene3D" id="3.30.360.110">
    <property type="entry name" value="S-adenosylmethionine decarboxylase domain"/>
    <property type="match status" value="1"/>
</dbReference>
<dbReference type="InterPro" id="IPR042284">
    <property type="entry name" value="AdoMetDC_N"/>
</dbReference>
<comment type="similarity">
    <text evidence="10">Belongs to the prokaryotic AdoMetDC family. Type 1 subfamily.</text>
</comment>
<keyword evidence="6 10" id="KW-0865">Zymogen</keyword>
<evidence type="ECO:0000256" key="7">
    <source>
        <dbReference type="ARBA" id="ARBA00023239"/>
    </source>
</evidence>
<feature type="chain" id="PRO_5023548476" description="S-adenosylmethionine decarboxylase beta chain" evidence="10">
    <location>
        <begin position="1"/>
        <end position="75"/>
    </location>
</feature>
<keyword evidence="1 10" id="KW-0949">S-adenosyl-L-methionine</keyword>
<dbReference type="AlphaFoldDB" id="A0A0H3K817"/>
<evidence type="ECO:0000256" key="6">
    <source>
        <dbReference type="ARBA" id="ARBA00023145"/>
    </source>
</evidence>
<dbReference type="InterPro" id="IPR017716">
    <property type="entry name" value="S-AdoMet_deCOase_pro-enz"/>
</dbReference>
<keyword evidence="4 10" id="KW-0745">Spermidine biosynthesis</keyword>
<dbReference type="GO" id="GO:0008295">
    <property type="term" value="P:spermidine biosynthetic process"/>
    <property type="evidence" value="ECO:0007669"/>
    <property type="project" value="UniProtKB-UniRule"/>
</dbReference>
<dbReference type="PANTHER" id="PTHR33866">
    <property type="entry name" value="S-ADENOSYLMETHIONINE DECARBOXYLASE PROENZYME"/>
    <property type="match status" value="1"/>
</dbReference>
<evidence type="ECO:0000313" key="12">
    <source>
        <dbReference type="Proteomes" id="UP000001175"/>
    </source>
</evidence>
<name>A0A0H3K817_SYNP6</name>
<keyword evidence="5 10" id="KW-0620">Polyamine biosynthesis</keyword>
<evidence type="ECO:0000256" key="2">
    <source>
        <dbReference type="ARBA" id="ARBA00022793"/>
    </source>
</evidence>
<protein>
    <recommendedName>
        <fullName evidence="10">S-adenosylmethionine decarboxylase proenzyme</fullName>
        <shortName evidence="10">AdoMetDC</shortName>
        <shortName evidence="10">SAMDC</shortName>
        <ecNumber evidence="10">4.1.1.50</ecNumber>
    </recommendedName>
    <component>
        <recommendedName>
            <fullName evidence="10">S-adenosylmethionine decarboxylase beta chain</fullName>
        </recommendedName>
    </component>
    <component>
        <recommendedName>
            <fullName evidence="10">S-adenosylmethionine decarboxylase alpha chain</fullName>
        </recommendedName>
    </component>
</protein>
<sequence length="139" mass="15023">MTVSLNPLLADPPALGVGRHCILEIYGCAGELLNDAAYVDRSIREAAIAAGATLLNQVCHEFEPQGVTALALLAESHISIHTWPENGYAAVDVFTCGDHTQPEVACHHLIQAFKAEHHSLHSIVRRPPAAIREHERVPA</sequence>
<dbReference type="Proteomes" id="UP000001175">
    <property type="component" value="Chromosome"/>
</dbReference>
<dbReference type="RefSeq" id="WP_011244360.1">
    <property type="nucleotide sequence ID" value="NC_006576.1"/>
</dbReference>
<keyword evidence="9 10" id="KW-0670">Pyruvate</keyword>
<evidence type="ECO:0000313" key="11">
    <source>
        <dbReference type="EMBL" id="BAD80240.1"/>
    </source>
</evidence>
<keyword evidence="3 10" id="KW-0068">Autocatalytic cleavage</keyword>
<dbReference type="PANTHER" id="PTHR33866:SF2">
    <property type="entry name" value="S-ADENOSYLMETHIONINE DECARBOXYLASE PROENZYME"/>
    <property type="match status" value="1"/>
</dbReference>
<dbReference type="eggNOG" id="COG1586">
    <property type="taxonomic scope" value="Bacteria"/>
</dbReference>
<organism evidence="11 12">
    <name type="scientific">Synechococcus sp. (strain ATCC 27144 / PCC 6301 / SAUG 1402/1)</name>
    <name type="common">Anacystis nidulans</name>
    <dbReference type="NCBI Taxonomy" id="269084"/>
    <lineage>
        <taxon>Bacteria</taxon>
        <taxon>Bacillati</taxon>
        <taxon>Cyanobacteriota</taxon>
        <taxon>Cyanophyceae</taxon>
        <taxon>Synechococcales</taxon>
        <taxon>Synechococcaceae</taxon>
        <taxon>Synechococcus</taxon>
    </lineage>
</organism>
<evidence type="ECO:0000256" key="5">
    <source>
        <dbReference type="ARBA" id="ARBA00023115"/>
    </source>
</evidence>
<comment type="subunit">
    <text evidence="10">Heterotetramer of two alpha and two beta chains arranged as a dimer of alpha/beta heterodimers.</text>
</comment>
<dbReference type="InterPro" id="IPR003826">
    <property type="entry name" value="AdoMetDC_fam_prok"/>
</dbReference>
<comment type="pathway">
    <text evidence="10">Amine and polyamine biosynthesis; S-adenosylmethioninamine biosynthesis; S-adenosylmethioninamine from S-adenosyl-L-methionine: step 1/1.</text>
</comment>
<reference evidence="11 12" key="1">
    <citation type="journal article" date="2007" name="Photosyn. Res.">
        <title>Complete nucleotide sequence of the freshwater unicellular cyanobacterium Synechococcus elongatus PCC 6301 chromosome: gene content and organization.</title>
        <authorList>
            <person name="Sugita C."/>
            <person name="Ogata K."/>
            <person name="Shikata M."/>
            <person name="Jikuya H."/>
            <person name="Takano J."/>
            <person name="Furumichi M."/>
            <person name="Kanehisa M."/>
            <person name="Omata T."/>
            <person name="Sugiura M."/>
            <person name="Sugita M."/>
        </authorList>
    </citation>
    <scope>NUCLEOTIDE SEQUENCE [LARGE SCALE GENOMIC DNA]</scope>
    <source>
        <strain evidence="12">ATCC 27144 / PCC 6301 / SAUG 1402/1</strain>
    </source>
</reference>
<dbReference type="UniPathway" id="UPA00331">
    <property type="reaction ID" value="UER00451"/>
</dbReference>